<evidence type="ECO:0000313" key="3">
    <source>
        <dbReference type="EMBL" id="RKU39725.1"/>
    </source>
</evidence>
<reference evidence="3 4" key="1">
    <citation type="submission" date="2018-08" db="EMBL/GenBank/DDBJ databases">
        <title>Draft genome of the lignicolous fungus Coniochaeta pulveracea.</title>
        <authorList>
            <person name="Borstlap C.J."/>
            <person name="De Witt R.N."/>
            <person name="Botha A."/>
            <person name="Volschenk H."/>
        </authorList>
    </citation>
    <scope>NUCLEOTIDE SEQUENCE [LARGE SCALE GENOMIC DNA]</scope>
    <source>
        <strain evidence="3 4">CAB683</strain>
    </source>
</reference>
<dbReference type="EMBL" id="QVQW01000161">
    <property type="protein sequence ID" value="RKU39725.1"/>
    <property type="molecule type" value="Genomic_DNA"/>
</dbReference>
<evidence type="ECO:0000259" key="2">
    <source>
        <dbReference type="Pfam" id="PF14856"/>
    </source>
</evidence>
<name>A0A420XVQ6_9PEZI</name>
<dbReference type="AlphaFoldDB" id="A0A420XVQ6"/>
<keyword evidence="1" id="KW-0732">Signal</keyword>
<feature type="domain" description="Ecp2 effector protein-like" evidence="2">
    <location>
        <begin position="49"/>
        <end position="147"/>
    </location>
</feature>
<feature type="chain" id="PRO_5019459326" description="Ecp2 effector protein-like domain-containing protein" evidence="1">
    <location>
        <begin position="20"/>
        <end position="166"/>
    </location>
</feature>
<evidence type="ECO:0000256" key="1">
    <source>
        <dbReference type="SAM" id="SignalP"/>
    </source>
</evidence>
<protein>
    <recommendedName>
        <fullName evidence="2">Ecp2 effector protein-like domain-containing protein</fullName>
    </recommendedName>
</protein>
<accession>A0A420XVQ6</accession>
<evidence type="ECO:0000313" key="4">
    <source>
        <dbReference type="Proteomes" id="UP000275385"/>
    </source>
</evidence>
<dbReference type="Pfam" id="PF14856">
    <property type="entry name" value="Hce2"/>
    <property type="match status" value="1"/>
</dbReference>
<feature type="signal peptide" evidence="1">
    <location>
        <begin position="1"/>
        <end position="19"/>
    </location>
</feature>
<dbReference type="InterPro" id="IPR029226">
    <property type="entry name" value="Ecp2-like"/>
</dbReference>
<dbReference type="Proteomes" id="UP000275385">
    <property type="component" value="Unassembled WGS sequence"/>
</dbReference>
<comment type="caution">
    <text evidence="3">The sequence shown here is derived from an EMBL/GenBank/DDBJ whole genome shotgun (WGS) entry which is preliminary data.</text>
</comment>
<dbReference type="OrthoDB" id="73875at2759"/>
<organism evidence="3 4">
    <name type="scientific">Coniochaeta pulveracea</name>
    <dbReference type="NCBI Taxonomy" id="177199"/>
    <lineage>
        <taxon>Eukaryota</taxon>
        <taxon>Fungi</taxon>
        <taxon>Dikarya</taxon>
        <taxon>Ascomycota</taxon>
        <taxon>Pezizomycotina</taxon>
        <taxon>Sordariomycetes</taxon>
        <taxon>Sordariomycetidae</taxon>
        <taxon>Coniochaetales</taxon>
        <taxon>Coniochaetaceae</taxon>
        <taxon>Coniochaeta</taxon>
    </lineage>
</organism>
<proteinExistence type="predicted"/>
<gene>
    <name evidence="3" type="ORF">DL546_000467</name>
</gene>
<dbReference type="STRING" id="177199.A0A420XVQ6"/>
<sequence>MQLPLTLVSLSFLSLSVLAAPISDPLTSPNLTTRAPEDIGAFLDATHNKCGDSVFYDGVGDGITPALISDCLVICKNILPFGIWHLEAMTPTIHQIVQYGTCGFSVQIARFSNALEYHVGNFDICDLIHSSIEKYGNKRDGTVSASGLYKQGGKKLPQINMGKDDS</sequence>
<keyword evidence="4" id="KW-1185">Reference proteome</keyword>